<dbReference type="Pfam" id="PF03090">
    <property type="entry name" value="Replicase"/>
    <property type="match status" value="1"/>
</dbReference>
<evidence type="ECO:0000256" key="1">
    <source>
        <dbReference type="SAM" id="MobiDB-lite"/>
    </source>
</evidence>
<dbReference type="InterPro" id="IPR004322">
    <property type="entry name" value="Plasmid_replicase_bac"/>
</dbReference>
<feature type="region of interest" description="Disordered" evidence="1">
    <location>
        <begin position="22"/>
        <end position="43"/>
    </location>
</feature>
<reference evidence="2" key="1">
    <citation type="journal article" date="2014" name="Int. J. Syst. Evol. Microbiol.">
        <title>Complete genome sequence of Corynebacterium casei LMG S-19264T (=DSM 44701T), isolated from a smear-ripened cheese.</title>
        <authorList>
            <consortium name="US DOE Joint Genome Institute (JGI-PGF)"/>
            <person name="Walter F."/>
            <person name="Albersmeier A."/>
            <person name="Kalinowski J."/>
            <person name="Ruckert C."/>
        </authorList>
    </citation>
    <scope>NUCLEOTIDE SEQUENCE</scope>
    <source>
        <strain evidence="2">KCTC 22164</strain>
    </source>
</reference>
<evidence type="ECO:0000313" key="2">
    <source>
        <dbReference type="EMBL" id="GGW95325.1"/>
    </source>
</evidence>
<dbReference type="AlphaFoldDB" id="A0A918JSR4"/>
<dbReference type="Proteomes" id="UP000631300">
    <property type="component" value="Unassembled WGS sequence"/>
</dbReference>
<organism evidence="2 3">
    <name type="scientific">Alteromonas halophila</name>
    <dbReference type="NCBI Taxonomy" id="516698"/>
    <lineage>
        <taxon>Bacteria</taxon>
        <taxon>Pseudomonadati</taxon>
        <taxon>Pseudomonadota</taxon>
        <taxon>Gammaproteobacteria</taxon>
        <taxon>Alteromonadales</taxon>
        <taxon>Alteromonadaceae</taxon>
        <taxon>Alteromonas/Salinimonas group</taxon>
        <taxon>Alteromonas</taxon>
    </lineage>
</organism>
<keyword evidence="3" id="KW-1185">Reference proteome</keyword>
<comment type="caution">
    <text evidence="2">The sequence shown here is derived from an EMBL/GenBank/DDBJ whole genome shotgun (WGS) entry which is preliminary data.</text>
</comment>
<dbReference type="EMBL" id="BMXP01000011">
    <property type="protein sequence ID" value="GGW95325.1"/>
    <property type="molecule type" value="Genomic_DNA"/>
</dbReference>
<sequence>MTSEMIQPVLAAPSCAQTILTERLKRTTPPQSSSASEEKKKSRRRFRDTALTYLHVQVNPPGNVCWLIFDLDDVHPLEWQEKLLPPPNIIVSKPVPEILKKDEKEYSAHLFYAIQNVPTTRAANRAPIGFVNDVRRKMRITLGADRDYTGPL</sequence>
<reference evidence="2" key="2">
    <citation type="submission" date="2020-09" db="EMBL/GenBank/DDBJ databases">
        <authorList>
            <person name="Sun Q."/>
            <person name="Kim S."/>
        </authorList>
    </citation>
    <scope>NUCLEOTIDE SEQUENCE</scope>
    <source>
        <strain evidence="2">KCTC 22164</strain>
    </source>
</reference>
<dbReference type="RefSeq" id="WP_189408138.1">
    <property type="nucleotide sequence ID" value="NZ_BMXP01000011.1"/>
</dbReference>
<proteinExistence type="predicted"/>
<name>A0A918JSR4_9ALTE</name>
<evidence type="ECO:0000313" key="3">
    <source>
        <dbReference type="Proteomes" id="UP000631300"/>
    </source>
</evidence>
<accession>A0A918JSR4</accession>
<gene>
    <name evidence="2" type="ORF">GCM10007391_32000</name>
</gene>
<protein>
    <submittedName>
        <fullName evidence="2">Uncharacterized protein</fullName>
    </submittedName>
</protein>